<proteinExistence type="predicted"/>
<keyword evidence="8 9" id="KW-0092">Biotin</keyword>
<protein>
    <recommendedName>
        <fullName evidence="3 9">Biotin carboxyl carrier protein of acetyl-CoA carboxylase</fullName>
    </recommendedName>
</protein>
<dbReference type="SUPFAM" id="SSF51230">
    <property type="entry name" value="Single hybrid motif"/>
    <property type="match status" value="1"/>
</dbReference>
<dbReference type="AlphaFoldDB" id="A0A1N6T5M0"/>
<keyword evidence="6 9" id="KW-0443">Lipid metabolism</keyword>
<dbReference type="RefSeq" id="WP_149765417.1">
    <property type="nucleotide sequence ID" value="NZ_FTMK01000008.1"/>
</dbReference>
<evidence type="ECO:0000256" key="4">
    <source>
        <dbReference type="ARBA" id="ARBA00022516"/>
    </source>
</evidence>
<name>A0A1N6T5M0_9RHOB</name>
<dbReference type="InterPro" id="IPR011053">
    <property type="entry name" value="Single_hybrid_motif"/>
</dbReference>
<dbReference type="Pfam" id="PF00364">
    <property type="entry name" value="Biotin_lipoyl"/>
    <property type="match status" value="1"/>
</dbReference>
<sequence length="172" mass="17935">MSDDSNNAGHEKRHHEGDVAFIQALAELLDRNQLTELTVKREYDENDRLTVSLSKQQKQAAAPQAMPAAFAAAPAAAAPAPAAAAAPASEDPASLPGVVTSPMVGTAYLAPEPGAANFVSIGQQVKEGDTLLIVEAMKTMNHIPSPRSGTVKRILVDDGSPVEFGAPLMVVE</sequence>
<dbReference type="PROSITE" id="PS50968">
    <property type="entry name" value="BIOTINYL_LIPOYL"/>
    <property type="match status" value="1"/>
</dbReference>
<dbReference type="PANTHER" id="PTHR45266">
    <property type="entry name" value="OXALOACETATE DECARBOXYLASE ALPHA CHAIN"/>
    <property type="match status" value="1"/>
</dbReference>
<dbReference type="Gene3D" id="2.40.50.100">
    <property type="match status" value="1"/>
</dbReference>
<evidence type="ECO:0000256" key="2">
    <source>
        <dbReference type="ARBA" id="ARBA00005194"/>
    </source>
</evidence>
<keyword evidence="7 9" id="KW-0275">Fatty acid biosynthesis</keyword>
<dbReference type="GO" id="GO:0003989">
    <property type="term" value="F:acetyl-CoA carboxylase activity"/>
    <property type="evidence" value="ECO:0007669"/>
    <property type="project" value="InterPro"/>
</dbReference>
<dbReference type="CDD" id="cd06850">
    <property type="entry name" value="biotinyl_domain"/>
    <property type="match status" value="1"/>
</dbReference>
<gene>
    <name evidence="11" type="ORF">SAMN05421641_108109</name>
</gene>
<evidence type="ECO:0000256" key="3">
    <source>
        <dbReference type="ARBA" id="ARBA00017562"/>
    </source>
</evidence>
<accession>A0A1N6T5M0</accession>
<evidence type="ECO:0000256" key="6">
    <source>
        <dbReference type="ARBA" id="ARBA00023098"/>
    </source>
</evidence>
<evidence type="ECO:0000256" key="8">
    <source>
        <dbReference type="ARBA" id="ARBA00023267"/>
    </source>
</evidence>
<comment type="pathway">
    <text evidence="2 9">Lipid metabolism; fatty acid biosynthesis.</text>
</comment>
<dbReference type="PANTHER" id="PTHR45266:SF3">
    <property type="entry name" value="OXALOACETATE DECARBOXYLASE ALPHA CHAIN"/>
    <property type="match status" value="1"/>
</dbReference>
<dbReference type="InterPro" id="IPR000089">
    <property type="entry name" value="Biotin_lipoyl"/>
</dbReference>
<evidence type="ECO:0000256" key="1">
    <source>
        <dbReference type="ARBA" id="ARBA00003761"/>
    </source>
</evidence>
<dbReference type="PROSITE" id="PS00188">
    <property type="entry name" value="BIOTIN"/>
    <property type="match status" value="1"/>
</dbReference>
<evidence type="ECO:0000256" key="9">
    <source>
        <dbReference type="RuleBase" id="RU364072"/>
    </source>
</evidence>
<keyword evidence="4 9" id="KW-0444">Lipid biosynthesis</keyword>
<dbReference type="NCBIfam" id="TIGR00531">
    <property type="entry name" value="BCCP"/>
    <property type="match status" value="1"/>
</dbReference>
<evidence type="ECO:0000313" key="12">
    <source>
        <dbReference type="Proteomes" id="UP000323956"/>
    </source>
</evidence>
<dbReference type="InterPro" id="IPR001249">
    <property type="entry name" value="AcCoA_biotinCC"/>
</dbReference>
<dbReference type="PRINTS" id="PR01071">
    <property type="entry name" value="ACOABIOTINCC"/>
</dbReference>
<keyword evidence="5 9" id="KW-0276">Fatty acid metabolism</keyword>
<dbReference type="FunFam" id="2.40.50.100:FF:000003">
    <property type="entry name" value="Acetyl-CoA carboxylase biotin carboxyl carrier protein"/>
    <property type="match status" value="1"/>
</dbReference>
<dbReference type="OrthoDB" id="9811735at2"/>
<evidence type="ECO:0000259" key="10">
    <source>
        <dbReference type="PROSITE" id="PS50968"/>
    </source>
</evidence>
<dbReference type="Proteomes" id="UP000323956">
    <property type="component" value="Unassembled WGS sequence"/>
</dbReference>
<evidence type="ECO:0000256" key="7">
    <source>
        <dbReference type="ARBA" id="ARBA00023160"/>
    </source>
</evidence>
<comment type="function">
    <text evidence="1 9">This protein is a component of the acetyl coenzyme A carboxylase complex; first, biotin carboxylase catalyzes the carboxylation of the carrier protein and then the transcarboxylase transfers the carboxyl group to form malonyl-CoA.</text>
</comment>
<dbReference type="InterPro" id="IPR001882">
    <property type="entry name" value="Biotin_BS"/>
</dbReference>
<organism evidence="11 12">
    <name type="scientific">Paracoccus thiocyanatus</name>
    <dbReference type="NCBI Taxonomy" id="34006"/>
    <lineage>
        <taxon>Bacteria</taxon>
        <taxon>Pseudomonadati</taxon>
        <taxon>Pseudomonadota</taxon>
        <taxon>Alphaproteobacteria</taxon>
        <taxon>Rhodobacterales</taxon>
        <taxon>Paracoccaceae</taxon>
        <taxon>Paracoccus</taxon>
    </lineage>
</organism>
<dbReference type="InterPro" id="IPR050709">
    <property type="entry name" value="Biotin_Carboxyl_Carrier/Decarb"/>
</dbReference>
<evidence type="ECO:0000256" key="5">
    <source>
        <dbReference type="ARBA" id="ARBA00022832"/>
    </source>
</evidence>
<dbReference type="UniPathway" id="UPA00094"/>
<dbReference type="GO" id="GO:0006633">
    <property type="term" value="P:fatty acid biosynthetic process"/>
    <property type="evidence" value="ECO:0007669"/>
    <property type="project" value="UniProtKB-UniPathway"/>
</dbReference>
<evidence type="ECO:0000313" key="11">
    <source>
        <dbReference type="EMBL" id="SIQ48629.1"/>
    </source>
</evidence>
<reference evidence="11 12" key="1">
    <citation type="submission" date="2017-01" db="EMBL/GenBank/DDBJ databases">
        <authorList>
            <person name="Varghese N."/>
            <person name="Submissions S."/>
        </authorList>
    </citation>
    <scope>NUCLEOTIDE SEQUENCE [LARGE SCALE GENOMIC DNA]</scope>
    <source>
        <strain evidence="11 12">ATCC 700171</strain>
    </source>
</reference>
<dbReference type="EMBL" id="FTMK01000008">
    <property type="protein sequence ID" value="SIQ48629.1"/>
    <property type="molecule type" value="Genomic_DNA"/>
</dbReference>
<dbReference type="GO" id="GO:0009317">
    <property type="term" value="C:acetyl-CoA carboxylase complex"/>
    <property type="evidence" value="ECO:0007669"/>
    <property type="project" value="InterPro"/>
</dbReference>
<feature type="domain" description="Lipoyl-binding" evidence="10">
    <location>
        <begin position="96"/>
        <end position="172"/>
    </location>
</feature>